<organism evidence="1 2">
    <name type="scientific">Monosporascus cannonballus</name>
    <dbReference type="NCBI Taxonomy" id="155416"/>
    <lineage>
        <taxon>Eukaryota</taxon>
        <taxon>Fungi</taxon>
        <taxon>Dikarya</taxon>
        <taxon>Ascomycota</taxon>
        <taxon>Pezizomycotina</taxon>
        <taxon>Sordariomycetes</taxon>
        <taxon>Xylariomycetidae</taxon>
        <taxon>Xylariales</taxon>
        <taxon>Xylariales incertae sedis</taxon>
        <taxon>Monosporascus</taxon>
    </lineage>
</organism>
<keyword evidence="2" id="KW-1185">Reference proteome</keyword>
<protein>
    <submittedName>
        <fullName evidence="1">Uncharacterized protein</fullName>
    </submittedName>
</protein>
<sequence>MARPREEGRLNESTKRHRVERAEREIHLGYWSDPEWVARVVSLDEIHFGFLQEGRDNIRRKAKDHLAWWAVSNAVRNNAVRNNAFSENNGCFEEDQKPEPPVAKESVVSYAQSWIGTGGLEDGEA</sequence>
<evidence type="ECO:0000313" key="2">
    <source>
        <dbReference type="Proteomes" id="UP000294003"/>
    </source>
</evidence>
<proteinExistence type="predicted"/>
<reference evidence="1 2" key="1">
    <citation type="submission" date="2018-06" db="EMBL/GenBank/DDBJ databases">
        <title>Complete Genomes of Monosporascus.</title>
        <authorList>
            <person name="Robinson A.J."/>
            <person name="Natvig D.O."/>
        </authorList>
    </citation>
    <scope>NUCLEOTIDE SEQUENCE [LARGE SCALE GENOMIC DNA]</scope>
    <source>
        <strain evidence="1 2">CBS 609.92</strain>
    </source>
</reference>
<dbReference type="EMBL" id="QJNS01000542">
    <property type="protein sequence ID" value="RYO76846.1"/>
    <property type="molecule type" value="Genomic_DNA"/>
</dbReference>
<comment type="caution">
    <text evidence="1">The sequence shown here is derived from an EMBL/GenBank/DDBJ whole genome shotgun (WGS) entry which is preliminary data.</text>
</comment>
<evidence type="ECO:0000313" key="1">
    <source>
        <dbReference type="EMBL" id="RYO76846.1"/>
    </source>
</evidence>
<dbReference type="Proteomes" id="UP000294003">
    <property type="component" value="Unassembled WGS sequence"/>
</dbReference>
<accession>A0ABY0GTK4</accession>
<gene>
    <name evidence="1" type="ORF">DL762_009664</name>
</gene>
<name>A0ABY0GTK4_9PEZI</name>